<feature type="compositionally biased region" description="Polar residues" evidence="1">
    <location>
        <begin position="164"/>
        <end position="175"/>
    </location>
</feature>
<feature type="region of interest" description="Disordered" evidence="1">
    <location>
        <begin position="139"/>
        <end position="177"/>
    </location>
</feature>
<gene>
    <name evidence="2" type="ORF">WHR41_03705</name>
</gene>
<organism evidence="2 3">
    <name type="scientific">Cladosporium halotolerans</name>
    <dbReference type="NCBI Taxonomy" id="1052096"/>
    <lineage>
        <taxon>Eukaryota</taxon>
        <taxon>Fungi</taxon>
        <taxon>Dikarya</taxon>
        <taxon>Ascomycota</taxon>
        <taxon>Pezizomycotina</taxon>
        <taxon>Dothideomycetes</taxon>
        <taxon>Dothideomycetidae</taxon>
        <taxon>Cladosporiales</taxon>
        <taxon>Cladosporiaceae</taxon>
        <taxon>Cladosporium</taxon>
    </lineage>
</organism>
<evidence type="ECO:0000313" key="3">
    <source>
        <dbReference type="Proteomes" id="UP000803884"/>
    </source>
</evidence>
<feature type="compositionally biased region" description="Low complexity" evidence="1">
    <location>
        <begin position="148"/>
        <end position="159"/>
    </location>
</feature>
<protein>
    <recommendedName>
        <fullName evidence="4">F-box domain-containing protein</fullName>
    </recommendedName>
</protein>
<evidence type="ECO:0000313" key="2">
    <source>
        <dbReference type="EMBL" id="KAL1587683.1"/>
    </source>
</evidence>
<reference evidence="2 3" key="1">
    <citation type="journal article" date="2020" name="Microbiol. Resour. Announc.">
        <title>Draft Genome Sequence of a Cladosporium Species Isolated from the Mesophotic Ascidian Didemnum maculosum.</title>
        <authorList>
            <person name="Gioti A."/>
            <person name="Siaperas R."/>
            <person name="Nikolaivits E."/>
            <person name="Le Goff G."/>
            <person name="Ouazzani J."/>
            <person name="Kotoulas G."/>
            <person name="Topakas E."/>
        </authorList>
    </citation>
    <scope>NUCLEOTIDE SEQUENCE [LARGE SCALE GENOMIC DNA]</scope>
    <source>
        <strain evidence="2 3">TM138-S3</strain>
    </source>
</reference>
<dbReference type="GeneID" id="96005149"/>
<evidence type="ECO:0008006" key="4">
    <source>
        <dbReference type="Google" id="ProtNLM"/>
    </source>
</evidence>
<dbReference type="Proteomes" id="UP000803884">
    <property type="component" value="Unassembled WGS sequence"/>
</dbReference>
<keyword evidence="3" id="KW-1185">Reference proteome</keyword>
<comment type="caution">
    <text evidence="2">The sequence shown here is derived from an EMBL/GenBank/DDBJ whole genome shotgun (WGS) entry which is preliminary data.</text>
</comment>
<evidence type="ECO:0000256" key="1">
    <source>
        <dbReference type="SAM" id="MobiDB-lite"/>
    </source>
</evidence>
<proteinExistence type="predicted"/>
<sequence>MAEGYNPLSFLPTTEANLATNNEGLTVNPTNGTDRAPRRLSNRALEPNATLNPRAAAFVPHGRNARPIHLNTLRDLRALMHTGSDDVPLHSVTLFEAKVVGSVAPTVEVRYLPLAKAGHNCASPVDAIDVLPKTKTHVAAARSHRNVSTKPSTQQQSSPIDPINQESNNPHTSVPVSWPMDTVPVELFGMITDYLTCRDIRNMRLACSEFDKKISNTLFKEVVVPFTSELYDMVEEDMSARMGGLRMDHKLPPSELINHRTTGQPNHGLRVFKSFGPHMRRFGIRFDVNEADLTVAPTKPSFNRVQAYHGVYEWPPPGYSRFHRLANLEESADETPRMTAALSSLDNVKEVGLSMYNGLGYLLGPDRSHHGIIHNRPSSLFETEESEQRAHSRDAEDFWSCLEESHRSLSAASPMENELLAICPLQIEDLPTIAGIHYDDTSVWPQLKASSTLGSRIPVPCVGVLYTTSDPREDKVPVSPFNLTDLQNQWILETNWAQDAFLDTYILALSDNPQIFHQVKKLNITKISSGLLPKLDSPGLWKALPQLSDVTLLVSPDWRTIGKDGAGLAATSPQPPSSAIAIYHAILHRIAVNECVSQLRLGFTDGGEHAQGIFARNANLMPAPLASLDDLFASLISPLSFPHVQTLTLTNCYLTPSALLSLAHSRPVTGTLILDSVSLTAHPFPRSERLDAYVYSDPDRQELFREGSWPAVIQSLSNQQTVRYESCGYAVLPHRHPWDQSRIDQGFGMVRQPERDGLGLADWFRARASVLKPHMMISRDEYLGRIVPWLEGRESAALRAFGMMVGPVGVAMEAEFDGQPASGNGRFWGTVEVRVGDAEADDG</sequence>
<dbReference type="AlphaFoldDB" id="A0AB34KSG7"/>
<dbReference type="EMBL" id="JAAQHG020000009">
    <property type="protein sequence ID" value="KAL1587683.1"/>
    <property type="molecule type" value="Genomic_DNA"/>
</dbReference>
<accession>A0AB34KSG7</accession>
<dbReference type="RefSeq" id="XP_069230788.1">
    <property type="nucleotide sequence ID" value="XM_069372311.1"/>
</dbReference>
<name>A0AB34KSG7_9PEZI</name>